<sequence length="48" mass="5168">MLNSALGNAPIIFKQMAKIGSTKYAHTGNLNFVLTPLITSFQLAKFVG</sequence>
<keyword evidence="2" id="KW-1185">Reference proteome</keyword>
<gene>
    <name evidence="1" type="ORF">CLV94_0619</name>
</gene>
<proteinExistence type="predicted"/>
<dbReference type="Proteomes" id="UP000277579">
    <property type="component" value="Unassembled WGS sequence"/>
</dbReference>
<organism evidence="1 2">
    <name type="scientific">Flavobacterium endophyticum</name>
    <dbReference type="NCBI Taxonomy" id="1540163"/>
    <lineage>
        <taxon>Bacteria</taxon>
        <taxon>Pseudomonadati</taxon>
        <taxon>Bacteroidota</taxon>
        <taxon>Flavobacteriia</taxon>
        <taxon>Flavobacteriales</taxon>
        <taxon>Flavobacteriaceae</taxon>
        <taxon>Flavobacterium</taxon>
    </lineage>
</organism>
<dbReference type="AlphaFoldDB" id="A0A495MHZ0"/>
<protein>
    <submittedName>
        <fullName evidence="1">Uncharacterized protein</fullName>
    </submittedName>
</protein>
<evidence type="ECO:0000313" key="2">
    <source>
        <dbReference type="Proteomes" id="UP000277579"/>
    </source>
</evidence>
<reference evidence="1 2" key="1">
    <citation type="submission" date="2018-10" db="EMBL/GenBank/DDBJ databases">
        <title>Genomic Encyclopedia of Archaeal and Bacterial Type Strains, Phase II (KMG-II): from individual species to whole genera.</title>
        <authorList>
            <person name="Goeker M."/>
        </authorList>
    </citation>
    <scope>NUCLEOTIDE SEQUENCE [LARGE SCALE GENOMIC DNA]</scope>
    <source>
        <strain evidence="1 2">DSM 29537</strain>
    </source>
</reference>
<name>A0A495MHZ0_9FLAO</name>
<accession>A0A495MHZ0</accession>
<dbReference type="EMBL" id="RBLC01000001">
    <property type="protein sequence ID" value="RKS25584.1"/>
    <property type="molecule type" value="Genomic_DNA"/>
</dbReference>
<comment type="caution">
    <text evidence="1">The sequence shown here is derived from an EMBL/GenBank/DDBJ whole genome shotgun (WGS) entry which is preliminary data.</text>
</comment>
<evidence type="ECO:0000313" key="1">
    <source>
        <dbReference type="EMBL" id="RKS25584.1"/>
    </source>
</evidence>